<dbReference type="Ensembl" id="ENSSCAT00000015533.1">
    <property type="protein sequence ID" value="ENSSCAP00000013841.1"/>
    <property type="gene ID" value="ENSSCAG00000010217.1"/>
</dbReference>
<keyword evidence="2" id="KW-0689">Ribosomal protein</keyword>
<evidence type="ECO:0000256" key="1">
    <source>
        <dbReference type="ARBA" id="ARBA00010537"/>
    </source>
</evidence>
<keyword evidence="7" id="KW-1185">Reference proteome</keyword>
<organism evidence="6 7">
    <name type="scientific">Serinus canaria</name>
    <name type="common">Island canary</name>
    <name type="synonym">Fringilla canaria</name>
    <dbReference type="NCBI Taxonomy" id="9135"/>
    <lineage>
        <taxon>Eukaryota</taxon>
        <taxon>Metazoa</taxon>
        <taxon>Chordata</taxon>
        <taxon>Craniata</taxon>
        <taxon>Vertebrata</taxon>
        <taxon>Euteleostomi</taxon>
        <taxon>Archelosauria</taxon>
        <taxon>Archosauria</taxon>
        <taxon>Dinosauria</taxon>
        <taxon>Saurischia</taxon>
        <taxon>Theropoda</taxon>
        <taxon>Coelurosauria</taxon>
        <taxon>Aves</taxon>
        <taxon>Neognathae</taxon>
        <taxon>Neoaves</taxon>
        <taxon>Telluraves</taxon>
        <taxon>Australaves</taxon>
        <taxon>Passeriformes</taxon>
        <taxon>Passeroidea</taxon>
        <taxon>Fringillidae</taxon>
        <taxon>Carduelinae</taxon>
        <taxon>Serinus</taxon>
    </lineage>
</organism>
<accession>A0A8C9UE20</accession>
<dbReference type="InterPro" id="IPR020784">
    <property type="entry name" value="Ribosomal_uL11_N"/>
</dbReference>
<dbReference type="GO" id="GO:0070180">
    <property type="term" value="F:large ribosomal subunit rRNA binding"/>
    <property type="evidence" value="ECO:0007669"/>
    <property type="project" value="TreeGrafter"/>
</dbReference>
<dbReference type="PANTHER" id="PTHR11661:SF2">
    <property type="entry name" value="LARGE RIBOSOMAL SUBUNIT PROTEIN UL11"/>
    <property type="match status" value="1"/>
</dbReference>
<dbReference type="Pfam" id="PF03946">
    <property type="entry name" value="Ribosomal_L11_N"/>
    <property type="match status" value="1"/>
</dbReference>
<comment type="similarity">
    <text evidence="1">Belongs to the universal ribosomal protein uL11 family.</text>
</comment>
<dbReference type="AlphaFoldDB" id="A0A8C9UE20"/>
<sequence length="143" mass="15554">PPRVVPQSPKKVGDDIAKATGDWKGLRITVKLTIQNRQAQIEVVPSASALIIKALKEPPRDRKKQKNSKCSPGFGSQYFGVKREEIPVPFSGIIQHKLANGTQGGFWASLQCQSTSSAHQQSSVFEEIMADYGVMGWFGLGGT</sequence>
<dbReference type="SUPFAM" id="SSF54747">
    <property type="entry name" value="Ribosomal L11/L12e N-terminal domain"/>
    <property type="match status" value="1"/>
</dbReference>
<feature type="domain" description="Large ribosomal subunit protein uL11 N-terminal" evidence="5">
    <location>
        <begin position="8"/>
        <end position="39"/>
    </location>
</feature>
<name>A0A8C9UE20_SERCA</name>
<evidence type="ECO:0000313" key="6">
    <source>
        <dbReference type="Ensembl" id="ENSSCAP00000013841.1"/>
    </source>
</evidence>
<evidence type="ECO:0000256" key="3">
    <source>
        <dbReference type="ARBA" id="ARBA00023274"/>
    </source>
</evidence>
<proteinExistence type="inferred from homology"/>
<dbReference type="GO" id="GO:0022625">
    <property type="term" value="C:cytosolic large ribosomal subunit"/>
    <property type="evidence" value="ECO:0007669"/>
    <property type="project" value="TreeGrafter"/>
</dbReference>
<keyword evidence="3" id="KW-0687">Ribonucleoprotein</keyword>
<reference evidence="6" key="2">
    <citation type="submission" date="2025-09" db="UniProtKB">
        <authorList>
            <consortium name="Ensembl"/>
        </authorList>
    </citation>
    <scope>IDENTIFICATION</scope>
</reference>
<dbReference type="GO" id="GO:0006412">
    <property type="term" value="P:translation"/>
    <property type="evidence" value="ECO:0007669"/>
    <property type="project" value="InterPro"/>
</dbReference>
<dbReference type="Gene3D" id="1.10.10.250">
    <property type="entry name" value="Ribosomal protein L11, C-terminal domain"/>
    <property type="match status" value="1"/>
</dbReference>
<dbReference type="GeneTree" id="ENSGT00390000006922"/>
<dbReference type="GO" id="GO:0003735">
    <property type="term" value="F:structural constituent of ribosome"/>
    <property type="evidence" value="ECO:0007669"/>
    <property type="project" value="InterPro"/>
</dbReference>
<dbReference type="SMART" id="SM00649">
    <property type="entry name" value="RL11"/>
    <property type="match status" value="1"/>
</dbReference>
<evidence type="ECO:0000256" key="2">
    <source>
        <dbReference type="ARBA" id="ARBA00022980"/>
    </source>
</evidence>
<dbReference type="PANTHER" id="PTHR11661">
    <property type="entry name" value="60S RIBOSOMAL PROTEIN L12"/>
    <property type="match status" value="1"/>
</dbReference>
<dbReference type="InterPro" id="IPR000911">
    <property type="entry name" value="Ribosomal_uL11"/>
</dbReference>
<dbReference type="InterPro" id="IPR036796">
    <property type="entry name" value="Ribosomal_uL11_N_sf"/>
</dbReference>
<feature type="region of interest" description="Disordered" evidence="4">
    <location>
        <begin position="55"/>
        <end position="74"/>
    </location>
</feature>
<reference evidence="6" key="1">
    <citation type="submission" date="2025-08" db="UniProtKB">
        <authorList>
            <consortium name="Ensembl"/>
        </authorList>
    </citation>
    <scope>IDENTIFICATION</scope>
</reference>
<evidence type="ECO:0000259" key="5">
    <source>
        <dbReference type="Pfam" id="PF03946"/>
    </source>
</evidence>
<dbReference type="Proteomes" id="UP000694409">
    <property type="component" value="Unassembled WGS sequence"/>
</dbReference>
<protein>
    <recommendedName>
        <fullName evidence="5">Large ribosomal subunit protein uL11 N-terminal domain-containing protein</fullName>
    </recommendedName>
</protein>
<evidence type="ECO:0000256" key="4">
    <source>
        <dbReference type="SAM" id="MobiDB-lite"/>
    </source>
</evidence>
<dbReference type="Gene3D" id="3.30.1550.10">
    <property type="entry name" value="Ribosomal protein L11/L12, N-terminal domain"/>
    <property type="match status" value="1"/>
</dbReference>
<dbReference type="InterPro" id="IPR036769">
    <property type="entry name" value="Ribosomal_uL11_C_sf"/>
</dbReference>
<evidence type="ECO:0000313" key="7">
    <source>
        <dbReference type="Proteomes" id="UP000694409"/>
    </source>
</evidence>